<dbReference type="PANTHER" id="PTHR30466">
    <property type="entry name" value="FLAVIN REDUCTASE"/>
    <property type="match status" value="1"/>
</dbReference>
<reference evidence="3 4" key="1">
    <citation type="journal article" date="2020" name="Carbohydr. Polym.">
        <title>Characterization and optimization of production of bacterial cellulose from strain CGMCC 17276 based on whole-genome analysis.</title>
        <authorList>
            <person name="Lu T."/>
            <person name="Gao H."/>
            <person name="Liao B."/>
            <person name="Wu J."/>
            <person name="Zhang W."/>
            <person name="Huang J."/>
            <person name="Liu M."/>
            <person name="Huang J."/>
            <person name="Chang Z."/>
            <person name="Jin M."/>
            <person name="Yi Z."/>
            <person name="Jiang D."/>
        </authorList>
    </citation>
    <scope>NUCLEOTIDE SEQUENCE [LARGE SCALE GENOMIC DNA]</scope>
    <source>
        <strain evidence="3 4">CGMCC 17276</strain>
    </source>
</reference>
<gene>
    <name evidence="3" type="ORF">FMA36_11315</name>
</gene>
<sequence>MAPPDRERFRFAMGHFASGVAVVTSSDADINHGATISAVSSVSLDPPQLLVCLNTRSATCKAITETGYFVLHILSAEQEALAFHFAAPAGDKFSDEVGRRDEAGHFFLHEALVHMRCRVSETLTGGTHRVFIAHVETLEVEDGDPLVYFRGKFGKFNPG</sequence>
<proteinExistence type="predicted"/>
<dbReference type="SMART" id="SM00903">
    <property type="entry name" value="Flavin_Reduct"/>
    <property type="match status" value="1"/>
</dbReference>
<dbReference type="InterPro" id="IPR002563">
    <property type="entry name" value="Flavin_Rdtase-like_dom"/>
</dbReference>
<dbReference type="SUPFAM" id="SSF50475">
    <property type="entry name" value="FMN-binding split barrel"/>
    <property type="match status" value="1"/>
</dbReference>
<dbReference type="Proteomes" id="UP000464674">
    <property type="component" value="Chromosome"/>
</dbReference>
<dbReference type="PANTHER" id="PTHR30466:SF1">
    <property type="entry name" value="FMN REDUCTASE (NADH) RUTF"/>
    <property type="match status" value="1"/>
</dbReference>
<organism evidence="3 4">
    <name type="scientific">Komagataeibacter xylinus</name>
    <name type="common">Gluconacetobacter xylinus</name>
    <dbReference type="NCBI Taxonomy" id="28448"/>
    <lineage>
        <taxon>Bacteria</taxon>
        <taxon>Pseudomonadati</taxon>
        <taxon>Pseudomonadota</taxon>
        <taxon>Alphaproteobacteria</taxon>
        <taxon>Acetobacterales</taxon>
        <taxon>Acetobacteraceae</taxon>
        <taxon>Komagataeibacter</taxon>
    </lineage>
</organism>
<name>A0A857FWJ0_KOMXY</name>
<dbReference type="InterPro" id="IPR012349">
    <property type="entry name" value="Split_barrel_FMN-bd"/>
</dbReference>
<dbReference type="EMBL" id="CP041348">
    <property type="protein sequence ID" value="QHC37184.1"/>
    <property type="molecule type" value="Genomic_DNA"/>
</dbReference>
<accession>A0A857FWJ0</accession>
<dbReference type="GO" id="GO:0010181">
    <property type="term" value="F:FMN binding"/>
    <property type="evidence" value="ECO:0007669"/>
    <property type="project" value="InterPro"/>
</dbReference>
<dbReference type="GO" id="GO:0042602">
    <property type="term" value="F:riboflavin reductase (NADPH) activity"/>
    <property type="evidence" value="ECO:0007669"/>
    <property type="project" value="TreeGrafter"/>
</dbReference>
<dbReference type="InterPro" id="IPR050268">
    <property type="entry name" value="NADH-dep_flavin_reductase"/>
</dbReference>
<evidence type="ECO:0000256" key="1">
    <source>
        <dbReference type="ARBA" id="ARBA00023002"/>
    </source>
</evidence>
<dbReference type="Gene3D" id="2.30.110.10">
    <property type="entry name" value="Electron Transport, Fmn-binding Protein, Chain A"/>
    <property type="match status" value="1"/>
</dbReference>
<evidence type="ECO:0000259" key="2">
    <source>
        <dbReference type="SMART" id="SM00903"/>
    </source>
</evidence>
<dbReference type="Pfam" id="PF01613">
    <property type="entry name" value="Flavin_Reduct"/>
    <property type="match status" value="1"/>
</dbReference>
<dbReference type="OrthoDB" id="9792858at2"/>
<evidence type="ECO:0000313" key="3">
    <source>
        <dbReference type="EMBL" id="QHC37184.1"/>
    </source>
</evidence>
<evidence type="ECO:0000313" key="4">
    <source>
        <dbReference type="Proteomes" id="UP000464674"/>
    </source>
</evidence>
<protein>
    <submittedName>
        <fullName evidence="3">Flavin reductase family protein</fullName>
    </submittedName>
</protein>
<feature type="domain" description="Flavin reductase like" evidence="2">
    <location>
        <begin position="13"/>
        <end position="155"/>
    </location>
</feature>
<dbReference type="AlphaFoldDB" id="A0A857FWJ0"/>
<keyword evidence="1" id="KW-0560">Oxidoreductase</keyword>